<dbReference type="EMBL" id="CM037615">
    <property type="protein sequence ID" value="KAH8013291.1"/>
    <property type="molecule type" value="Genomic_DNA"/>
</dbReference>
<comment type="caution">
    <text evidence="1">The sequence shown here is derived from an EMBL/GenBank/DDBJ whole genome shotgun (WGS) entry which is preliminary data.</text>
</comment>
<evidence type="ECO:0000313" key="2">
    <source>
        <dbReference type="Proteomes" id="UP000827872"/>
    </source>
</evidence>
<reference evidence="1" key="1">
    <citation type="submission" date="2021-08" db="EMBL/GenBank/DDBJ databases">
        <title>The first chromosome-level gecko genome reveals the dynamic sex chromosomes of Neotropical dwarf geckos (Sphaerodactylidae: Sphaerodactylus).</title>
        <authorList>
            <person name="Pinto B.J."/>
            <person name="Keating S.E."/>
            <person name="Gamble T."/>
        </authorList>
    </citation>
    <scope>NUCLEOTIDE SEQUENCE</scope>
    <source>
        <strain evidence="1">TG3544</strain>
    </source>
</reference>
<dbReference type="Proteomes" id="UP000827872">
    <property type="component" value="Linkage Group LG02"/>
</dbReference>
<organism evidence="1 2">
    <name type="scientific">Sphaerodactylus townsendi</name>
    <dbReference type="NCBI Taxonomy" id="933632"/>
    <lineage>
        <taxon>Eukaryota</taxon>
        <taxon>Metazoa</taxon>
        <taxon>Chordata</taxon>
        <taxon>Craniata</taxon>
        <taxon>Vertebrata</taxon>
        <taxon>Euteleostomi</taxon>
        <taxon>Lepidosauria</taxon>
        <taxon>Squamata</taxon>
        <taxon>Bifurcata</taxon>
        <taxon>Gekkota</taxon>
        <taxon>Sphaerodactylidae</taxon>
        <taxon>Sphaerodactylus</taxon>
    </lineage>
</organism>
<accession>A0ACB8G119</accession>
<gene>
    <name evidence="1" type="ORF">K3G42_015782</name>
</gene>
<sequence>MATSLVKWDLLLFLKESMHLQSLHGQPLAVFRLRVRTRDRQKLIALTCTFGVPHVSSQATSQAAKPQRTIVVCGVPDGLVGDDIMADILMIHFQKGKNKGGDVEDIVYPTPAKGVAYITFDDKQVAENVLTKAEHSLQDKRLPADFPLKVSLYGESVFPCVSCLLDLSILRGRCILEDLVEDLKKNFPVLNFGPLHSDGHITVQGPFSAIRSLQNKLVSKIHHSPSEPGVKSARKESMTTLRPNTRPVKSDSSLEASNNFVQSTKTEGLMVVLDTDIYLYMKKFKEKPYQDSLKKCGVVSHEIRDGEVTTIYLDSDPSNPSLRSLELAQDIVENLAADLQSYLRKERRSLKSFSRAEKHKHKQAFERVSVLYPHVLVLPCSAHIDIIGTSSDVYGFTQQVNKMVG</sequence>
<keyword evidence="2" id="KW-1185">Reference proteome</keyword>
<proteinExistence type="predicted"/>
<protein>
    <submittedName>
        <fullName evidence="1">Uncharacterized protein</fullName>
    </submittedName>
</protein>
<name>A0ACB8G119_9SAUR</name>
<evidence type="ECO:0000313" key="1">
    <source>
        <dbReference type="EMBL" id="KAH8013291.1"/>
    </source>
</evidence>